<gene>
    <name evidence="3" type="ORF">HNQ75_004330</name>
</gene>
<dbReference type="GO" id="GO:0016747">
    <property type="term" value="F:acyltransferase activity, transferring groups other than amino-acyl groups"/>
    <property type="evidence" value="ECO:0007669"/>
    <property type="project" value="InterPro"/>
</dbReference>
<dbReference type="GO" id="GO:0016020">
    <property type="term" value="C:membrane"/>
    <property type="evidence" value="ECO:0007669"/>
    <property type="project" value="TreeGrafter"/>
</dbReference>
<dbReference type="EMBL" id="JACHEJ010000027">
    <property type="protein sequence ID" value="MBB6182341.1"/>
    <property type="molecule type" value="Genomic_DNA"/>
</dbReference>
<dbReference type="InterPro" id="IPR002656">
    <property type="entry name" value="Acyl_transf_3_dom"/>
</dbReference>
<dbReference type="Proteomes" id="UP000535501">
    <property type="component" value="Unassembled WGS sequence"/>
</dbReference>
<feature type="transmembrane region" description="Helical" evidence="1">
    <location>
        <begin position="306"/>
        <end position="328"/>
    </location>
</feature>
<dbReference type="GO" id="GO:0000271">
    <property type="term" value="P:polysaccharide biosynthetic process"/>
    <property type="evidence" value="ECO:0007669"/>
    <property type="project" value="TreeGrafter"/>
</dbReference>
<feature type="transmembrane region" description="Helical" evidence="1">
    <location>
        <begin position="136"/>
        <end position="156"/>
    </location>
</feature>
<organism evidence="3 4">
    <name type="scientific">Pseudorhizobium flavum</name>
    <dbReference type="NCBI Taxonomy" id="1335061"/>
    <lineage>
        <taxon>Bacteria</taxon>
        <taxon>Pseudomonadati</taxon>
        <taxon>Pseudomonadota</taxon>
        <taxon>Alphaproteobacteria</taxon>
        <taxon>Hyphomicrobiales</taxon>
        <taxon>Rhizobiaceae</taxon>
        <taxon>Rhizobium/Agrobacterium group</taxon>
        <taxon>Pseudorhizobium</taxon>
    </lineage>
</organism>
<feature type="domain" description="Acyltransferase 3" evidence="2">
    <location>
        <begin position="10"/>
        <end position="324"/>
    </location>
</feature>
<comment type="caution">
    <text evidence="3">The sequence shown here is derived from an EMBL/GenBank/DDBJ whole genome shotgun (WGS) entry which is preliminary data.</text>
</comment>
<feature type="transmembrane region" description="Helical" evidence="1">
    <location>
        <begin position="238"/>
        <end position="257"/>
    </location>
</feature>
<evidence type="ECO:0000256" key="1">
    <source>
        <dbReference type="SAM" id="Phobius"/>
    </source>
</evidence>
<accession>A0A7W9Z389</accession>
<evidence type="ECO:0000313" key="3">
    <source>
        <dbReference type="EMBL" id="MBB6182341.1"/>
    </source>
</evidence>
<dbReference type="RefSeq" id="WP_172977959.1">
    <property type="nucleotide sequence ID" value="NZ_JACHEJ010000027.1"/>
</dbReference>
<keyword evidence="1" id="KW-1133">Transmembrane helix</keyword>
<dbReference type="AlphaFoldDB" id="A0A7W9Z389"/>
<sequence length="371" mass="41442">MKQSASYHPALDGIRAVCVVFTVAAHVKDTPWFINGSVGVDVFFALSGWLITTLLLDEWNEHGRLDLRAFYVRRFFRIIPLYALTISLYGAAAVTLSVVLGNTAEVDNFLSGFVYFSTFNGEYMNHQDGLLFGHSWTLGIEEKFYVLWPLLLPLLILGKRLAIPFLFLSICLLMVPAFAWGLLLRGYAGLGFGAMAAFMAWRSPACRQSLKGSATQPVTLALVLGAYLLSLIQPHPFLWNIAISMSAALFIGSIWLSGGTTRIKAVLEFNPFVRAGRLTYAVYLTHVLVINVVVLILSRFTDDPNWALSFALSYSFSLALGVFLNRLIERPFINFGRKLARGSRDSFPLRDGSKGFMLMMRRKDRQRGARS</sequence>
<keyword evidence="1" id="KW-0812">Transmembrane</keyword>
<feature type="transmembrane region" description="Helical" evidence="1">
    <location>
        <begin position="278"/>
        <end position="300"/>
    </location>
</feature>
<dbReference type="PANTHER" id="PTHR23028:SF53">
    <property type="entry name" value="ACYL_TRANSF_3 DOMAIN-CONTAINING PROTEIN"/>
    <property type="match status" value="1"/>
</dbReference>
<evidence type="ECO:0000313" key="4">
    <source>
        <dbReference type="Proteomes" id="UP000535501"/>
    </source>
</evidence>
<feature type="transmembrane region" description="Helical" evidence="1">
    <location>
        <begin position="78"/>
        <end position="100"/>
    </location>
</feature>
<dbReference type="PANTHER" id="PTHR23028">
    <property type="entry name" value="ACETYLTRANSFERASE"/>
    <property type="match status" value="1"/>
</dbReference>
<proteinExistence type="predicted"/>
<reference evidence="3 4" key="1">
    <citation type="submission" date="2020-08" db="EMBL/GenBank/DDBJ databases">
        <title>Genomic Encyclopedia of Type Strains, Phase IV (KMG-IV): sequencing the most valuable type-strain genomes for metagenomic binning, comparative biology and taxonomic classification.</title>
        <authorList>
            <person name="Goeker M."/>
        </authorList>
    </citation>
    <scope>NUCLEOTIDE SEQUENCE [LARGE SCALE GENOMIC DNA]</scope>
    <source>
        <strain evidence="3 4">DSM 102134</strain>
    </source>
</reference>
<keyword evidence="4" id="KW-1185">Reference proteome</keyword>
<protein>
    <submittedName>
        <fullName evidence="3">Peptidoglycan/LPS O-acetylase OafA/YrhL</fullName>
    </submittedName>
</protein>
<dbReference type="InterPro" id="IPR050879">
    <property type="entry name" value="Acyltransferase_3"/>
</dbReference>
<evidence type="ECO:0000259" key="2">
    <source>
        <dbReference type="Pfam" id="PF01757"/>
    </source>
</evidence>
<keyword evidence="1" id="KW-0472">Membrane</keyword>
<dbReference type="Pfam" id="PF01757">
    <property type="entry name" value="Acyl_transf_3"/>
    <property type="match status" value="1"/>
</dbReference>
<name>A0A7W9Z389_9HYPH</name>
<feature type="transmembrane region" description="Helical" evidence="1">
    <location>
        <begin position="161"/>
        <end position="180"/>
    </location>
</feature>